<dbReference type="PROSITE" id="PS00375">
    <property type="entry name" value="UDPGT"/>
    <property type="match status" value="1"/>
</dbReference>
<comment type="caution">
    <text evidence="7">The sequence shown here is derived from an EMBL/GenBank/DDBJ whole genome shotgun (WGS) entry which is preliminary data.</text>
</comment>
<evidence type="ECO:0000256" key="3">
    <source>
        <dbReference type="ARBA" id="ARBA00022679"/>
    </source>
</evidence>
<feature type="domain" description="Glycosyltransferase N-terminal" evidence="6">
    <location>
        <begin position="11"/>
        <end position="248"/>
    </location>
</feature>
<name>A0AAV5LVS6_9ROSI</name>
<dbReference type="GO" id="GO:0035251">
    <property type="term" value="F:UDP-glucosyltransferase activity"/>
    <property type="evidence" value="ECO:0007669"/>
    <property type="project" value="TreeGrafter"/>
</dbReference>
<gene>
    <name evidence="7" type="ORF">SLEP1_g48461</name>
</gene>
<comment type="similarity">
    <text evidence="1 4">Belongs to the UDP-glycosyltransferase family.</text>
</comment>
<dbReference type="Proteomes" id="UP001054252">
    <property type="component" value="Unassembled WGS sequence"/>
</dbReference>
<dbReference type="PANTHER" id="PTHR48047">
    <property type="entry name" value="GLYCOSYLTRANSFERASE"/>
    <property type="match status" value="1"/>
</dbReference>
<dbReference type="FunFam" id="3.40.50.2000:FF:000071">
    <property type="entry name" value="Glycosyltransferase"/>
    <property type="match status" value="1"/>
</dbReference>
<dbReference type="PANTHER" id="PTHR48047:SF182">
    <property type="entry name" value="GLYCOSYLTRANSFERASE"/>
    <property type="match status" value="1"/>
</dbReference>
<evidence type="ECO:0000313" key="7">
    <source>
        <dbReference type="EMBL" id="GKV40863.1"/>
    </source>
</evidence>
<dbReference type="AlphaFoldDB" id="A0AAV5LVS6"/>
<evidence type="ECO:0000259" key="6">
    <source>
        <dbReference type="Pfam" id="PF26168"/>
    </source>
</evidence>
<dbReference type="Pfam" id="PF00201">
    <property type="entry name" value="UDPGT"/>
    <property type="match status" value="1"/>
</dbReference>
<evidence type="ECO:0000313" key="8">
    <source>
        <dbReference type="Proteomes" id="UP001054252"/>
    </source>
</evidence>
<evidence type="ECO:0000256" key="1">
    <source>
        <dbReference type="ARBA" id="ARBA00009995"/>
    </source>
</evidence>
<dbReference type="EMBL" id="BPVZ01000145">
    <property type="protein sequence ID" value="GKV40863.1"/>
    <property type="molecule type" value="Genomic_DNA"/>
</dbReference>
<dbReference type="FunFam" id="3.40.50.2000:FF:000047">
    <property type="entry name" value="Glycosyltransferase"/>
    <property type="match status" value="1"/>
</dbReference>
<proteinExistence type="inferred from homology"/>
<keyword evidence="8" id="KW-1185">Reference proteome</keyword>
<evidence type="ECO:0000256" key="5">
    <source>
        <dbReference type="RuleBase" id="RU362057"/>
    </source>
</evidence>
<dbReference type="InterPro" id="IPR035595">
    <property type="entry name" value="UDP_glycos_trans_CS"/>
</dbReference>
<protein>
    <recommendedName>
        <fullName evidence="5">Glycosyltransferase</fullName>
        <ecNumber evidence="5">2.4.1.-</ecNumber>
    </recommendedName>
</protein>
<dbReference type="Pfam" id="PF26168">
    <property type="entry name" value="Glyco_transf_N"/>
    <property type="match status" value="1"/>
</dbReference>
<sequence>MASQTYEPHFVFIPLMGPGHIIPIIDIARLLAQRGVTVTIATTPQNAARFASVVNRATSSGLPIRFLQLEFPLEAGLPKGCENVDSMPSMDMLGNFVTAISMLQQPFEKSLMEMRPPPSCIVSDKFISWAASTASQFRIPRILFDGMSCFTLLCNYNLHKSEIYKHVTETEPFVVPGLPHRIEFTRAQLSGYFNPGSNKKLNAMRQQVRDAEEGAYGVLVNSFEELEPEYLRAYREATGDKVWCIGPVSLCNKEISDKAERGNKTCIDENKCLKWLDSRSSNSVLYVCFGSINRLTPPQLIELGLALEASNRSFIWVIRQASKPEEMEKWLTEYGFEERVKGRGLLIKGWAPQVLILSHQAIGGFLTHCGWNSTLEGICAGVPMATWPLFGEQFYNEKLIVQVLEIGVRVGSPVVTQLGDEEKFGVLVKEEDVTKAIEKLMDEGEEGKKRRERAQKFAAMAVKAVEKGGSSYLNITLLIQDINRVQANQNQP</sequence>
<dbReference type="CDD" id="cd03784">
    <property type="entry name" value="GT1_Gtf-like"/>
    <property type="match status" value="1"/>
</dbReference>
<organism evidence="7 8">
    <name type="scientific">Rubroshorea leprosula</name>
    <dbReference type="NCBI Taxonomy" id="152421"/>
    <lineage>
        <taxon>Eukaryota</taxon>
        <taxon>Viridiplantae</taxon>
        <taxon>Streptophyta</taxon>
        <taxon>Embryophyta</taxon>
        <taxon>Tracheophyta</taxon>
        <taxon>Spermatophyta</taxon>
        <taxon>Magnoliopsida</taxon>
        <taxon>eudicotyledons</taxon>
        <taxon>Gunneridae</taxon>
        <taxon>Pentapetalae</taxon>
        <taxon>rosids</taxon>
        <taxon>malvids</taxon>
        <taxon>Malvales</taxon>
        <taxon>Dipterocarpaceae</taxon>
        <taxon>Rubroshorea</taxon>
    </lineage>
</organism>
<reference evidence="7 8" key="1">
    <citation type="journal article" date="2021" name="Commun. Biol.">
        <title>The genome of Shorea leprosula (Dipterocarpaceae) highlights the ecological relevance of drought in aseasonal tropical rainforests.</title>
        <authorList>
            <person name="Ng K.K.S."/>
            <person name="Kobayashi M.J."/>
            <person name="Fawcett J.A."/>
            <person name="Hatakeyama M."/>
            <person name="Paape T."/>
            <person name="Ng C.H."/>
            <person name="Ang C.C."/>
            <person name="Tnah L.H."/>
            <person name="Lee C.T."/>
            <person name="Nishiyama T."/>
            <person name="Sese J."/>
            <person name="O'Brien M.J."/>
            <person name="Copetti D."/>
            <person name="Mohd Noor M.I."/>
            <person name="Ong R.C."/>
            <person name="Putra M."/>
            <person name="Sireger I.Z."/>
            <person name="Indrioko S."/>
            <person name="Kosugi Y."/>
            <person name="Izuno A."/>
            <person name="Isagi Y."/>
            <person name="Lee S.L."/>
            <person name="Shimizu K.K."/>
        </authorList>
    </citation>
    <scope>NUCLEOTIDE SEQUENCE [LARGE SCALE GENOMIC DNA]</scope>
    <source>
        <strain evidence="7">214</strain>
    </source>
</reference>
<evidence type="ECO:0000256" key="4">
    <source>
        <dbReference type="RuleBase" id="RU003718"/>
    </source>
</evidence>
<keyword evidence="2 4" id="KW-0328">Glycosyltransferase</keyword>
<keyword evidence="3 4" id="KW-0808">Transferase</keyword>
<evidence type="ECO:0000256" key="2">
    <source>
        <dbReference type="ARBA" id="ARBA00022676"/>
    </source>
</evidence>
<dbReference type="EC" id="2.4.1.-" evidence="5"/>
<dbReference type="Gene3D" id="3.40.50.2000">
    <property type="entry name" value="Glycogen Phosphorylase B"/>
    <property type="match status" value="2"/>
</dbReference>
<dbReference type="InterPro" id="IPR058980">
    <property type="entry name" value="Glyco_transf_N"/>
</dbReference>
<dbReference type="InterPro" id="IPR002213">
    <property type="entry name" value="UDP_glucos_trans"/>
</dbReference>
<accession>A0AAV5LVS6</accession>
<dbReference type="SUPFAM" id="SSF53756">
    <property type="entry name" value="UDP-Glycosyltransferase/glycogen phosphorylase"/>
    <property type="match status" value="1"/>
</dbReference>